<keyword evidence="1" id="KW-0472">Membrane</keyword>
<name>A0A7X1ZF60_9PROT</name>
<proteinExistence type="predicted"/>
<keyword evidence="1" id="KW-0812">Transmembrane</keyword>
<dbReference type="RefSeq" id="WP_153342965.1">
    <property type="nucleotide sequence ID" value="NZ_WIVE01000019.1"/>
</dbReference>
<accession>A0A7X1ZF60</accession>
<dbReference type="OrthoDB" id="7366267at2"/>
<sequence>MFGLSLSKVLFTILVVVVVWGAFKYYSRAIGGRTPGDRPSLRDKVERAAQDAVRKRMGEQERRGAGTTEDLVRCPNCGAYHPEGTRCDCGYRR</sequence>
<gene>
    <name evidence="2" type="ORF">GHC57_07975</name>
</gene>
<keyword evidence="3" id="KW-1185">Reference proteome</keyword>
<dbReference type="AlphaFoldDB" id="A0A7X1ZF60"/>
<evidence type="ECO:0000256" key="1">
    <source>
        <dbReference type="SAM" id="Phobius"/>
    </source>
</evidence>
<comment type="caution">
    <text evidence="2">The sequence shown here is derived from an EMBL/GenBank/DDBJ whole genome shotgun (WGS) entry which is preliminary data.</text>
</comment>
<reference evidence="2 3" key="1">
    <citation type="submission" date="2019-10" db="EMBL/GenBank/DDBJ databases">
        <title>Draft whole-genome sequence of the purple nonsulfur photosynthetic bacterium Roseospira navarrensis DSM 15114.</title>
        <authorList>
            <person name="Kyndt J.A."/>
            <person name="Meyer T.E."/>
        </authorList>
    </citation>
    <scope>NUCLEOTIDE SEQUENCE [LARGE SCALE GENOMIC DNA]</scope>
    <source>
        <strain evidence="2 3">DSM 15114</strain>
    </source>
</reference>
<evidence type="ECO:0000313" key="2">
    <source>
        <dbReference type="EMBL" id="MQX36451.1"/>
    </source>
</evidence>
<organism evidence="2 3">
    <name type="scientific">Roseospira navarrensis</name>
    <dbReference type="NCBI Taxonomy" id="140058"/>
    <lineage>
        <taxon>Bacteria</taxon>
        <taxon>Pseudomonadati</taxon>
        <taxon>Pseudomonadota</taxon>
        <taxon>Alphaproteobacteria</taxon>
        <taxon>Rhodospirillales</taxon>
        <taxon>Rhodospirillaceae</taxon>
        <taxon>Roseospira</taxon>
    </lineage>
</organism>
<evidence type="ECO:0000313" key="3">
    <source>
        <dbReference type="Proteomes" id="UP000434582"/>
    </source>
</evidence>
<keyword evidence="1" id="KW-1133">Transmembrane helix</keyword>
<dbReference type="EMBL" id="WIVE01000019">
    <property type="protein sequence ID" value="MQX36451.1"/>
    <property type="molecule type" value="Genomic_DNA"/>
</dbReference>
<feature type="transmembrane region" description="Helical" evidence="1">
    <location>
        <begin position="6"/>
        <end position="23"/>
    </location>
</feature>
<dbReference type="Proteomes" id="UP000434582">
    <property type="component" value="Unassembled WGS sequence"/>
</dbReference>
<protein>
    <submittedName>
        <fullName evidence="2">Uncharacterized protein</fullName>
    </submittedName>
</protein>